<gene>
    <name evidence="2" type="ORF">UT64_C0019G0014</name>
</gene>
<feature type="transmembrane region" description="Helical" evidence="1">
    <location>
        <begin position="373"/>
        <end position="391"/>
    </location>
</feature>
<dbReference type="PATRIC" id="fig|1618642.3.peg.448"/>
<feature type="transmembrane region" description="Helical" evidence="1">
    <location>
        <begin position="348"/>
        <end position="367"/>
    </location>
</feature>
<name>A0A0G0PYC9_9BACT</name>
<keyword evidence="1" id="KW-0472">Membrane</keyword>
<evidence type="ECO:0000256" key="1">
    <source>
        <dbReference type="SAM" id="Phobius"/>
    </source>
</evidence>
<dbReference type="PIRSF" id="PIRSF004548">
    <property type="entry name" value="CreD"/>
    <property type="match status" value="1"/>
</dbReference>
<sequence>MFEKHKNFIIFKVLSIGFLSLLLLIPTAMISELIDEREQRRDEATNEIDAKWGSKQTIAGPILTLPYKKMVDKDGKAVEQLEYAHFLPDSLSINGAIAPEMRQRGIYQAAVYNSNLKFQGAFSQPNLKDLNIASDVVLWNDALVSVGIPDMRGIKENIKIKWNGNEMNAKPGLGSEMVLGGFDSSVFEKGMIEKSRTAAVGLNSGVNVKVALDLANTKPIQYSFDLNLNGSEGLDFVPLGGETTLELTSSWKDPNFGGAFLPDEREVGKDGFLAKWKVLQLNRNFPQSWIGNSNQDMLASAFGVNLLIPVDEYQKNSRSIKYAILFIALTFLIFFFSEVMNKNRIHPMQYLLVGLSLVLFFSLLLSLSEHLNFNFAYLISSLATILMVTLYSRHIFKSSRMSLLQAGIMIIVYGFIYAILQLQDYSLLVGSIGLFIILAIVMFISRKINWYEIGDR</sequence>
<evidence type="ECO:0000313" key="3">
    <source>
        <dbReference type="Proteomes" id="UP000034137"/>
    </source>
</evidence>
<comment type="caution">
    <text evidence="2">The sequence shown here is derived from an EMBL/GenBank/DDBJ whole genome shotgun (WGS) entry which is preliminary data.</text>
</comment>
<dbReference type="NCBIfam" id="NF008712">
    <property type="entry name" value="PRK11715.1-1"/>
    <property type="match status" value="1"/>
</dbReference>
<feature type="transmembrane region" description="Helical" evidence="1">
    <location>
        <begin position="403"/>
        <end position="420"/>
    </location>
</feature>
<dbReference type="AlphaFoldDB" id="A0A0G0PYC9"/>
<dbReference type="EMBL" id="LBXO01000019">
    <property type="protein sequence ID" value="KKR32908.1"/>
    <property type="molecule type" value="Genomic_DNA"/>
</dbReference>
<dbReference type="GO" id="GO:0005886">
    <property type="term" value="C:plasma membrane"/>
    <property type="evidence" value="ECO:0007669"/>
    <property type="project" value="TreeGrafter"/>
</dbReference>
<evidence type="ECO:0000313" key="2">
    <source>
        <dbReference type="EMBL" id="KKR32908.1"/>
    </source>
</evidence>
<dbReference type="Pfam" id="PF06123">
    <property type="entry name" value="CreD"/>
    <property type="match status" value="1"/>
</dbReference>
<keyword evidence="1" id="KW-0812">Transmembrane</keyword>
<reference evidence="2 3" key="1">
    <citation type="journal article" date="2015" name="Nature">
        <title>rRNA introns, odd ribosomes, and small enigmatic genomes across a large radiation of phyla.</title>
        <authorList>
            <person name="Brown C.T."/>
            <person name="Hug L.A."/>
            <person name="Thomas B.C."/>
            <person name="Sharon I."/>
            <person name="Castelle C.J."/>
            <person name="Singh A."/>
            <person name="Wilkins M.J."/>
            <person name="Williams K.H."/>
            <person name="Banfield J.F."/>
        </authorList>
    </citation>
    <scope>NUCLEOTIDE SEQUENCE [LARGE SCALE GENOMIC DNA]</scope>
</reference>
<protein>
    <submittedName>
        <fullName evidence="2">Inner membrane protein involved in colicin E2 resistance</fullName>
    </submittedName>
</protein>
<dbReference type="PANTHER" id="PTHR30092">
    <property type="entry name" value="INNER MEMBRANE PROTEIN CRED"/>
    <property type="match status" value="1"/>
</dbReference>
<dbReference type="PANTHER" id="PTHR30092:SF0">
    <property type="entry name" value="INNER MEMBRANE PROTEIN CRED"/>
    <property type="match status" value="1"/>
</dbReference>
<organism evidence="2 3">
    <name type="scientific">Candidatus Falkowbacteria bacterium GW2011_GWF2_39_8</name>
    <dbReference type="NCBI Taxonomy" id="1618642"/>
    <lineage>
        <taxon>Bacteria</taxon>
        <taxon>Candidatus Falkowiibacteriota</taxon>
    </lineage>
</organism>
<proteinExistence type="predicted"/>
<keyword evidence="1" id="KW-1133">Transmembrane helix</keyword>
<feature type="transmembrane region" description="Helical" evidence="1">
    <location>
        <begin position="319"/>
        <end position="336"/>
    </location>
</feature>
<dbReference type="InterPro" id="IPR010364">
    <property type="entry name" value="Uncharacterised_IM_CreD"/>
</dbReference>
<dbReference type="Proteomes" id="UP000034137">
    <property type="component" value="Unassembled WGS sequence"/>
</dbReference>
<feature type="transmembrane region" description="Helical" evidence="1">
    <location>
        <begin position="426"/>
        <end position="444"/>
    </location>
</feature>
<accession>A0A0G0PYC9</accession>